<dbReference type="EMBL" id="CP000284">
    <property type="protein sequence ID" value="ABE49861.1"/>
    <property type="molecule type" value="Genomic_DNA"/>
</dbReference>
<dbReference type="STRING" id="265072.Mfla_1593"/>
<dbReference type="GO" id="GO:0046677">
    <property type="term" value="P:response to antibiotic"/>
    <property type="evidence" value="ECO:0007669"/>
    <property type="project" value="TreeGrafter"/>
</dbReference>
<dbReference type="NCBIfam" id="TIGR01730">
    <property type="entry name" value="RND_mfp"/>
    <property type="match status" value="1"/>
</dbReference>
<feature type="domain" description="Multidrug resistance protein MdtA-like beta-barrel" evidence="7">
    <location>
        <begin position="217"/>
        <end position="300"/>
    </location>
</feature>
<dbReference type="Pfam" id="PF25967">
    <property type="entry name" value="RND-MFP_C"/>
    <property type="match status" value="1"/>
</dbReference>
<dbReference type="Gene3D" id="2.40.50.100">
    <property type="match status" value="1"/>
</dbReference>
<comment type="similarity">
    <text evidence="2">Belongs to the membrane fusion protein (MFP) (TC 8.A.1) family.</text>
</comment>
<protein>
    <submittedName>
        <fullName evidence="9">Secretion protein HlyD</fullName>
    </submittedName>
</protein>
<dbReference type="FunFam" id="2.40.420.20:FF:000001">
    <property type="entry name" value="Efflux RND transporter periplasmic adaptor subunit"/>
    <property type="match status" value="1"/>
</dbReference>
<dbReference type="Gene3D" id="1.10.287.470">
    <property type="entry name" value="Helix hairpin bin"/>
    <property type="match status" value="1"/>
</dbReference>
<dbReference type="OrthoDB" id="9783047at2"/>
<gene>
    <name evidence="9" type="ordered locus">Mfla_1593</name>
</gene>
<feature type="domain" description="Multidrug resistance protein MdtA-like alpha-helical hairpin" evidence="5">
    <location>
        <begin position="112"/>
        <end position="181"/>
    </location>
</feature>
<proteinExistence type="inferred from homology"/>
<dbReference type="InterPro" id="IPR006143">
    <property type="entry name" value="RND_pump_MFP"/>
</dbReference>
<dbReference type="Proteomes" id="UP000002440">
    <property type="component" value="Chromosome"/>
</dbReference>
<dbReference type="Pfam" id="PF25876">
    <property type="entry name" value="HH_MFP_RND"/>
    <property type="match status" value="1"/>
</dbReference>
<feature type="domain" description="Multidrug resistance protein MdtA-like barrel-sandwich hybrid" evidence="6">
    <location>
        <begin position="71"/>
        <end position="213"/>
    </location>
</feature>
<dbReference type="InterPro" id="IPR058624">
    <property type="entry name" value="MdtA-like_HH"/>
</dbReference>
<feature type="coiled-coil region" evidence="3">
    <location>
        <begin position="112"/>
        <end position="139"/>
    </location>
</feature>
<dbReference type="SUPFAM" id="SSF111369">
    <property type="entry name" value="HlyD-like secretion proteins"/>
    <property type="match status" value="1"/>
</dbReference>
<dbReference type="GO" id="GO:0005886">
    <property type="term" value="C:plasma membrane"/>
    <property type="evidence" value="ECO:0007669"/>
    <property type="project" value="TreeGrafter"/>
</dbReference>
<feature type="compositionally biased region" description="Polar residues" evidence="4">
    <location>
        <begin position="386"/>
        <end position="400"/>
    </location>
</feature>
<evidence type="ECO:0000259" key="7">
    <source>
        <dbReference type="Pfam" id="PF25944"/>
    </source>
</evidence>
<dbReference type="InterPro" id="IPR058627">
    <property type="entry name" value="MdtA-like_C"/>
</dbReference>
<dbReference type="InterPro" id="IPR058625">
    <property type="entry name" value="MdtA-like_BSH"/>
</dbReference>
<evidence type="ECO:0000313" key="10">
    <source>
        <dbReference type="Proteomes" id="UP000002440"/>
    </source>
</evidence>
<evidence type="ECO:0000256" key="3">
    <source>
        <dbReference type="SAM" id="Coils"/>
    </source>
</evidence>
<dbReference type="AlphaFoldDB" id="Q1H0X6"/>
<evidence type="ECO:0000256" key="2">
    <source>
        <dbReference type="ARBA" id="ARBA00009477"/>
    </source>
</evidence>
<evidence type="ECO:0000256" key="1">
    <source>
        <dbReference type="ARBA" id="ARBA00004196"/>
    </source>
</evidence>
<feature type="domain" description="Multidrug resistance protein MdtA-like C-terminal permuted SH3" evidence="8">
    <location>
        <begin position="306"/>
        <end position="363"/>
    </location>
</feature>
<dbReference type="Pfam" id="PF25917">
    <property type="entry name" value="BSH_RND"/>
    <property type="match status" value="1"/>
</dbReference>
<accession>Q1H0X6</accession>
<name>Q1H0X6_METFK</name>
<dbReference type="PANTHER" id="PTHR30158">
    <property type="entry name" value="ACRA/E-RELATED COMPONENT OF DRUG EFFLUX TRANSPORTER"/>
    <property type="match status" value="1"/>
</dbReference>
<dbReference type="KEGG" id="mfa:Mfla_1593"/>
<dbReference type="eggNOG" id="COG0845">
    <property type="taxonomic scope" value="Bacteria"/>
</dbReference>
<dbReference type="GO" id="GO:0030313">
    <property type="term" value="C:cell envelope"/>
    <property type="evidence" value="ECO:0007669"/>
    <property type="project" value="UniProtKB-SubCell"/>
</dbReference>
<dbReference type="Pfam" id="PF25944">
    <property type="entry name" value="Beta-barrel_RND"/>
    <property type="match status" value="1"/>
</dbReference>
<evidence type="ECO:0000259" key="8">
    <source>
        <dbReference type="Pfam" id="PF25967"/>
    </source>
</evidence>
<evidence type="ECO:0000259" key="5">
    <source>
        <dbReference type="Pfam" id="PF25876"/>
    </source>
</evidence>
<evidence type="ECO:0000256" key="4">
    <source>
        <dbReference type="SAM" id="MobiDB-lite"/>
    </source>
</evidence>
<keyword evidence="3" id="KW-0175">Coiled coil</keyword>
<comment type="subcellular location">
    <subcellularLocation>
        <location evidence="1">Cell envelope</location>
    </subcellularLocation>
</comment>
<dbReference type="HOGENOM" id="CLU_018816_2_1_4"/>
<organism evidence="9 10">
    <name type="scientific">Methylobacillus flagellatus (strain ATCC 51484 / DSM 6875 / VKM B-1610 / KT)</name>
    <dbReference type="NCBI Taxonomy" id="265072"/>
    <lineage>
        <taxon>Bacteria</taxon>
        <taxon>Pseudomonadati</taxon>
        <taxon>Pseudomonadota</taxon>
        <taxon>Betaproteobacteria</taxon>
        <taxon>Nitrosomonadales</taxon>
        <taxon>Methylophilaceae</taxon>
        <taxon>Methylobacillus</taxon>
    </lineage>
</organism>
<evidence type="ECO:0000313" key="9">
    <source>
        <dbReference type="EMBL" id="ABE49861.1"/>
    </source>
</evidence>
<sequence length="400" mass="42949">MNSVHANAMVMNFGKKVVLAMMVVVTLVSCGKEGQQAGQGEAQALPVTVVELQPATVPISAEAVAQTEGAREVEIRPRVGGILLKRLYEEGAPVKEGQVLFQIDPEPYQIALEQAKAQLAQAQAKVAQTKREAERLKGLLESNSISHREYDNAVSDDDVAKASLLQAQATVREAELNLSYTKVTAPVSGISGRFQFSEGALVSANESLLTTVVQLSPIWVRFSLSDNDIQQLGGPVTEKTVKKITLKLPDGSEYNEAGKLNFAASQIDPALGTQQLRATFANADKKLLPGQFVRAKVVVGEREGVFLVPQSAVMNSQQGRFVYVVDENNHAVVRPVVTGDWIGRDWVILNGLNAGEKVVVDNLIKIRPGAPLQPHPPAEEAALPQGGQQKSAANISRTLA</sequence>
<dbReference type="InterPro" id="IPR058626">
    <property type="entry name" value="MdtA-like_b-barrel"/>
</dbReference>
<reference evidence="9 10" key="1">
    <citation type="submission" date="2006-03" db="EMBL/GenBank/DDBJ databases">
        <title>Complete sequence of Methylobacillus flagellatus KT.</title>
        <authorList>
            <consortium name="US DOE Joint Genome Institute"/>
            <person name="Copeland A."/>
            <person name="Lucas S."/>
            <person name="Lapidus A."/>
            <person name="Barry K."/>
            <person name="Detter J.C."/>
            <person name="Glavina del Rio T."/>
            <person name="Hammon N."/>
            <person name="Israni S."/>
            <person name="Dalin E."/>
            <person name="Tice H."/>
            <person name="Pitluck S."/>
            <person name="Brettin T."/>
            <person name="Bruce D."/>
            <person name="Han C."/>
            <person name="Tapia R."/>
            <person name="Saunders E."/>
            <person name="Gilna P."/>
            <person name="Schmutz J."/>
            <person name="Larimer F."/>
            <person name="Land M."/>
            <person name="Kyrpides N."/>
            <person name="Anderson I."/>
            <person name="Richardson P."/>
        </authorList>
    </citation>
    <scope>NUCLEOTIDE SEQUENCE [LARGE SCALE GENOMIC DNA]</scope>
    <source>
        <strain evidence="10">KT / ATCC 51484 / DSM 6875</strain>
    </source>
</reference>
<dbReference type="Gene3D" id="2.40.30.170">
    <property type="match status" value="1"/>
</dbReference>
<dbReference type="RefSeq" id="WP_011479815.1">
    <property type="nucleotide sequence ID" value="NC_007947.1"/>
</dbReference>
<evidence type="ECO:0000259" key="6">
    <source>
        <dbReference type="Pfam" id="PF25917"/>
    </source>
</evidence>
<feature type="region of interest" description="Disordered" evidence="4">
    <location>
        <begin position="370"/>
        <end position="400"/>
    </location>
</feature>
<dbReference type="GO" id="GO:0022857">
    <property type="term" value="F:transmembrane transporter activity"/>
    <property type="evidence" value="ECO:0007669"/>
    <property type="project" value="InterPro"/>
</dbReference>
<dbReference type="Gene3D" id="2.40.420.20">
    <property type="match status" value="1"/>
</dbReference>
<keyword evidence="10" id="KW-1185">Reference proteome</keyword>